<evidence type="ECO:0000256" key="5">
    <source>
        <dbReference type="ARBA" id="ARBA00022692"/>
    </source>
</evidence>
<evidence type="ECO:0000256" key="6">
    <source>
        <dbReference type="ARBA" id="ARBA00022968"/>
    </source>
</evidence>
<dbReference type="OrthoDB" id="10264956at2759"/>
<keyword evidence="3" id="KW-0328">Glycosyltransferase</keyword>
<accession>A0A913ZEA6</accession>
<dbReference type="InterPro" id="IPR050943">
    <property type="entry name" value="Glycosyltr_29_Sialyltrsf"/>
</dbReference>
<dbReference type="EnsemblMetazoa" id="XM_038193881.1">
    <property type="protein sequence ID" value="XP_038049809.1"/>
    <property type="gene ID" value="LOC119723320"/>
</dbReference>
<dbReference type="GO" id="GO:0003828">
    <property type="term" value="F:alpha-N-acetylneuraminate alpha-2,8-sialyltransferase activity"/>
    <property type="evidence" value="ECO:0007669"/>
    <property type="project" value="TreeGrafter"/>
</dbReference>
<evidence type="ECO:0000256" key="12">
    <source>
        <dbReference type="PIRSR" id="PIRSR005557-2"/>
    </source>
</evidence>
<evidence type="ECO:0000313" key="14">
    <source>
        <dbReference type="EnsemblMetazoa" id="XP_038049809.1"/>
    </source>
</evidence>
<evidence type="ECO:0000256" key="9">
    <source>
        <dbReference type="ARBA" id="ARBA00023136"/>
    </source>
</evidence>
<dbReference type="PANTHER" id="PTHR11987:SF36">
    <property type="entry name" value="SIA-ALPHA-2,3-GAL-BETA-1,4-GLCNAC-R:ALPHA 2,8-SIALYLTRANSFERASE"/>
    <property type="match status" value="1"/>
</dbReference>
<sequence>MGTNTFYNMSRWAAFWCKRALLRVVFRSFLLMSIILLSISIMVLSPNLYSVNEAHRPTTVSALVTGRQSINSTLHCAIQNGSLSTFARKYANHYTANDVDFLVAVDIIMKRKWQQNSAFSQVFRNDLRAALGDKGKLDRFILTRQNVRWGDKINFYRHKASARISRQLWQLLPKDTFFKPGIIQRCSVVGSSGILKGSQCGHSIDKADFVFRFNLADVKGYETDVGGKTNFTTLNPSLIMIKYSSLRRKEDRTRFAEALKQFKGSLLFLPAFAFKWRYQMLIQAASVAKKSVGLQPIFGHPDHYTSVANLWQKTINGTRWTTTGLHVLSSILDFCEQIDVYGFWPFPTTLDGRAVSYHYHNDINGTTSHSFGKEFRGLVYLHEQGIIKLHIGSC</sequence>
<dbReference type="InterPro" id="IPR012163">
    <property type="entry name" value="Sialyl_trans"/>
</dbReference>
<reference evidence="14" key="1">
    <citation type="submission" date="2022-11" db="UniProtKB">
        <authorList>
            <consortium name="EnsemblMetazoa"/>
        </authorList>
    </citation>
    <scope>IDENTIFICATION</scope>
</reference>
<evidence type="ECO:0000256" key="3">
    <source>
        <dbReference type="ARBA" id="ARBA00022676"/>
    </source>
</evidence>
<dbReference type="GeneID" id="119723320"/>
<feature type="disulfide bond" evidence="12">
    <location>
        <begin position="186"/>
        <end position="335"/>
    </location>
</feature>
<dbReference type="GO" id="GO:0009311">
    <property type="term" value="P:oligosaccharide metabolic process"/>
    <property type="evidence" value="ECO:0007669"/>
    <property type="project" value="TreeGrafter"/>
</dbReference>
<dbReference type="RefSeq" id="XP_038049809.1">
    <property type="nucleotide sequence ID" value="XM_038193881.1"/>
</dbReference>
<organism evidence="14 15">
    <name type="scientific">Patiria miniata</name>
    <name type="common">Bat star</name>
    <name type="synonym">Asterina miniata</name>
    <dbReference type="NCBI Taxonomy" id="46514"/>
    <lineage>
        <taxon>Eukaryota</taxon>
        <taxon>Metazoa</taxon>
        <taxon>Echinodermata</taxon>
        <taxon>Eleutherozoa</taxon>
        <taxon>Asterozoa</taxon>
        <taxon>Asteroidea</taxon>
        <taxon>Valvatacea</taxon>
        <taxon>Valvatida</taxon>
        <taxon>Asterinidae</taxon>
        <taxon>Patiria</taxon>
    </lineage>
</organism>
<keyword evidence="5 13" id="KW-0812">Transmembrane</keyword>
<comment type="subcellular location">
    <subcellularLocation>
        <location evidence="1">Golgi apparatus membrane</location>
        <topology evidence="1">Single-pass type II membrane protein</topology>
    </subcellularLocation>
</comment>
<keyword evidence="11" id="KW-0325">Glycoprotein</keyword>
<dbReference type="GO" id="GO:0006491">
    <property type="term" value="P:N-glycan processing"/>
    <property type="evidence" value="ECO:0007669"/>
    <property type="project" value="TreeGrafter"/>
</dbReference>
<dbReference type="AlphaFoldDB" id="A0A913ZEA6"/>
<evidence type="ECO:0000256" key="10">
    <source>
        <dbReference type="ARBA" id="ARBA00023157"/>
    </source>
</evidence>
<dbReference type="GO" id="GO:0000139">
    <property type="term" value="C:Golgi membrane"/>
    <property type="evidence" value="ECO:0007669"/>
    <property type="project" value="UniProtKB-SubCell"/>
</dbReference>
<dbReference type="PIRSF" id="PIRSF005557">
    <property type="entry name" value="Sialyl_trans"/>
    <property type="match status" value="1"/>
</dbReference>
<dbReference type="OMA" id="YHNDING"/>
<dbReference type="PANTHER" id="PTHR11987">
    <property type="entry name" value="ALPHA-2,8-SIALYLTRANSFERASE"/>
    <property type="match status" value="1"/>
</dbReference>
<keyword evidence="9 13" id="KW-0472">Membrane</keyword>
<dbReference type="Pfam" id="PF00777">
    <property type="entry name" value="Glyco_transf_29"/>
    <property type="match status" value="1"/>
</dbReference>
<evidence type="ECO:0000256" key="8">
    <source>
        <dbReference type="ARBA" id="ARBA00023034"/>
    </source>
</evidence>
<evidence type="ECO:0000313" key="15">
    <source>
        <dbReference type="Proteomes" id="UP000887568"/>
    </source>
</evidence>
<dbReference type="CDD" id="cd23963">
    <property type="entry name" value="GT29_ST8SIA"/>
    <property type="match status" value="1"/>
</dbReference>
<evidence type="ECO:0000256" key="13">
    <source>
        <dbReference type="SAM" id="Phobius"/>
    </source>
</evidence>
<keyword evidence="7 13" id="KW-1133">Transmembrane helix</keyword>
<dbReference type="Proteomes" id="UP000887568">
    <property type="component" value="Unplaced"/>
</dbReference>
<keyword evidence="6" id="KW-0735">Signal-anchor</keyword>
<dbReference type="Gene3D" id="3.90.1480.20">
    <property type="entry name" value="Glycosyl transferase family 29"/>
    <property type="match status" value="1"/>
</dbReference>
<proteinExistence type="inferred from homology"/>
<keyword evidence="10" id="KW-1015">Disulfide bond</keyword>
<evidence type="ECO:0000256" key="11">
    <source>
        <dbReference type="ARBA" id="ARBA00023180"/>
    </source>
</evidence>
<keyword evidence="15" id="KW-1185">Reference proteome</keyword>
<dbReference type="InterPro" id="IPR038578">
    <property type="entry name" value="GT29-like_sf"/>
</dbReference>
<evidence type="ECO:0000256" key="7">
    <source>
        <dbReference type="ARBA" id="ARBA00022989"/>
    </source>
</evidence>
<keyword evidence="8" id="KW-0333">Golgi apparatus</keyword>
<comment type="similarity">
    <text evidence="2">Belongs to the glycosyltransferase 29 family.</text>
</comment>
<dbReference type="InterPro" id="IPR001675">
    <property type="entry name" value="Glyco_trans_29"/>
</dbReference>
<protein>
    <submittedName>
        <fullName evidence="14">Uncharacterized protein</fullName>
    </submittedName>
</protein>
<evidence type="ECO:0000256" key="1">
    <source>
        <dbReference type="ARBA" id="ARBA00004323"/>
    </source>
</evidence>
<evidence type="ECO:0000256" key="4">
    <source>
        <dbReference type="ARBA" id="ARBA00022679"/>
    </source>
</evidence>
<name>A0A913ZEA6_PATMI</name>
<evidence type="ECO:0000256" key="2">
    <source>
        <dbReference type="ARBA" id="ARBA00006003"/>
    </source>
</evidence>
<feature type="transmembrane region" description="Helical" evidence="13">
    <location>
        <begin position="20"/>
        <end position="44"/>
    </location>
</feature>
<keyword evidence="4" id="KW-0808">Transferase</keyword>